<comment type="caution">
    <text evidence="1">The sequence shown here is derived from an EMBL/GenBank/DDBJ whole genome shotgun (WGS) entry which is preliminary data.</text>
</comment>
<gene>
    <name evidence="1" type="ORF">DWX77_02135</name>
</gene>
<dbReference type="AlphaFoldDB" id="A0A412L573"/>
<organism evidence="1 2">
    <name type="scientific">Blautia obeum</name>
    <dbReference type="NCBI Taxonomy" id="40520"/>
    <lineage>
        <taxon>Bacteria</taxon>
        <taxon>Bacillati</taxon>
        <taxon>Bacillota</taxon>
        <taxon>Clostridia</taxon>
        <taxon>Lachnospirales</taxon>
        <taxon>Lachnospiraceae</taxon>
        <taxon>Blautia</taxon>
    </lineage>
</organism>
<evidence type="ECO:0000313" key="1">
    <source>
        <dbReference type="EMBL" id="RGS75830.1"/>
    </source>
</evidence>
<evidence type="ECO:0000313" key="2">
    <source>
        <dbReference type="Proteomes" id="UP000284242"/>
    </source>
</evidence>
<reference evidence="1 2" key="1">
    <citation type="submission" date="2018-08" db="EMBL/GenBank/DDBJ databases">
        <title>A genome reference for cultivated species of the human gut microbiota.</title>
        <authorList>
            <person name="Zou Y."/>
            <person name="Xue W."/>
            <person name="Luo G."/>
        </authorList>
    </citation>
    <scope>NUCLEOTIDE SEQUENCE [LARGE SCALE GENOMIC DNA]</scope>
    <source>
        <strain evidence="1 2">AF21-24</strain>
    </source>
</reference>
<proteinExistence type="predicted"/>
<name>A0A412L573_9FIRM</name>
<accession>A0A412L573</accession>
<dbReference type="Proteomes" id="UP000284242">
    <property type="component" value="Unassembled WGS sequence"/>
</dbReference>
<sequence length="60" mass="7359">MIITENSDKEVEWQNKQNVITYRNKMYNIMHKRKLHNISLKYKKSFKINKNLFGKKSIDK</sequence>
<protein>
    <submittedName>
        <fullName evidence="1">Uncharacterized protein</fullName>
    </submittedName>
</protein>
<dbReference type="EMBL" id="QRVV01000003">
    <property type="protein sequence ID" value="RGS75830.1"/>
    <property type="molecule type" value="Genomic_DNA"/>
</dbReference>